<dbReference type="PATRIC" id="fig|1341157.4.peg.909"/>
<dbReference type="Gene3D" id="3.40.630.110">
    <property type="entry name" value="GNAT acetyltransferase-like"/>
    <property type="match status" value="1"/>
</dbReference>
<name>W7V0H0_RUMFL</name>
<dbReference type="InterPro" id="IPR042573">
    <property type="entry name" value="GNAT_acetyltra_N"/>
</dbReference>
<dbReference type="PROSITE" id="PS51186">
    <property type="entry name" value="GNAT"/>
    <property type="match status" value="1"/>
</dbReference>
<dbReference type="Proteomes" id="UP000019365">
    <property type="component" value="Unassembled WGS sequence"/>
</dbReference>
<comment type="caution">
    <text evidence="2">The sequence shown here is derived from an EMBL/GenBank/DDBJ whole genome shotgun (WGS) entry which is preliminary data.</text>
</comment>
<dbReference type="OrthoDB" id="2773476at2"/>
<dbReference type="RefSeq" id="WP_037297614.1">
    <property type="nucleotide sequence ID" value="NZ_ATAX01000016.1"/>
</dbReference>
<dbReference type="InterPro" id="IPR000182">
    <property type="entry name" value="GNAT_dom"/>
</dbReference>
<gene>
    <name evidence="2" type="ORF">RF007C_11595</name>
</gene>
<reference evidence="2 3" key="1">
    <citation type="journal article" date="2014" name="PLoS ONE">
        <title>Rumen cellulosomics: divergent fiber-degrading strategies revealed by comparative genome-wide analysis of six ruminococcal strains.</title>
        <authorList>
            <person name="Dassa B."/>
            <person name="Borovok I."/>
            <person name="Ruimy-Israeli V."/>
            <person name="Lamed R."/>
            <person name="Flint H.J."/>
            <person name="Duncan S.H."/>
            <person name="Henrissat B."/>
            <person name="Coutinho P."/>
            <person name="Morrison M."/>
            <person name="Mosoni P."/>
            <person name="Yeoman C.J."/>
            <person name="White B.A."/>
            <person name="Bayer E.A."/>
        </authorList>
    </citation>
    <scope>NUCLEOTIDE SEQUENCE [LARGE SCALE GENOMIC DNA]</scope>
    <source>
        <strain evidence="2 3">007c</strain>
    </source>
</reference>
<dbReference type="EMBL" id="ATAX01000016">
    <property type="protein sequence ID" value="EWM54247.1"/>
    <property type="molecule type" value="Genomic_DNA"/>
</dbReference>
<proteinExistence type="predicted"/>
<evidence type="ECO:0000313" key="2">
    <source>
        <dbReference type="EMBL" id="EWM54247.1"/>
    </source>
</evidence>
<evidence type="ECO:0000313" key="3">
    <source>
        <dbReference type="Proteomes" id="UP000019365"/>
    </source>
</evidence>
<keyword evidence="3" id="KW-1185">Reference proteome</keyword>
<dbReference type="Pfam" id="PF12746">
    <property type="entry name" value="GNAT_acetyltran"/>
    <property type="match status" value="1"/>
</dbReference>
<dbReference type="PANTHER" id="PTHR31143:SF2">
    <property type="entry name" value="FR47-LIKE DOMAIN-CONTAINING PROTEIN-RELATED"/>
    <property type="match status" value="1"/>
</dbReference>
<accession>W7V0H0</accession>
<dbReference type="eggNOG" id="COG1247">
    <property type="taxonomic scope" value="Bacteria"/>
</dbReference>
<sequence>MIYELDDTSKVESLFEGWQETLIYSCLQKIMGKVYVTDPEKPLSASAFVGCFVFFAGKPDLELVKNKPCGFLIMTPQNTEWAELIEKSYPDAKKITRYAIKKDTSFDTEALKKNLELLPDGYELKSIDEELYDKCLEHPVTADFVSSFESKEKYLEYGRGIVILKDGCIVSGASSYTRYKEGIEIEVDTFEPERRKHLALIACSALILNCLEEGLYPSWDAHNLNSVHLAEKLGYEPDHEYIAYEVASDQRTH</sequence>
<dbReference type="SUPFAM" id="SSF55729">
    <property type="entry name" value="Acyl-CoA N-acyltransferases (Nat)"/>
    <property type="match status" value="1"/>
</dbReference>
<dbReference type="Gene3D" id="3.40.630.30">
    <property type="match status" value="1"/>
</dbReference>
<dbReference type="PANTHER" id="PTHR31143">
    <property type="match status" value="1"/>
</dbReference>
<dbReference type="InterPro" id="IPR016181">
    <property type="entry name" value="Acyl_CoA_acyltransferase"/>
</dbReference>
<evidence type="ECO:0000259" key="1">
    <source>
        <dbReference type="PROSITE" id="PS51186"/>
    </source>
</evidence>
<organism evidence="2 3">
    <name type="scientific">Ruminococcus flavefaciens 007c</name>
    <dbReference type="NCBI Taxonomy" id="1341157"/>
    <lineage>
        <taxon>Bacteria</taxon>
        <taxon>Bacillati</taxon>
        <taxon>Bacillota</taxon>
        <taxon>Clostridia</taxon>
        <taxon>Eubacteriales</taxon>
        <taxon>Oscillospiraceae</taxon>
        <taxon>Ruminococcus</taxon>
    </lineage>
</organism>
<dbReference type="GO" id="GO:0016747">
    <property type="term" value="F:acyltransferase activity, transferring groups other than amino-acyl groups"/>
    <property type="evidence" value="ECO:0007669"/>
    <property type="project" value="InterPro"/>
</dbReference>
<protein>
    <recommendedName>
        <fullName evidence="1">N-acetyltransferase domain-containing protein</fullName>
    </recommendedName>
</protein>
<dbReference type="AlphaFoldDB" id="W7V0H0"/>
<feature type="domain" description="N-acetyltransferase" evidence="1">
    <location>
        <begin position="122"/>
        <end position="251"/>
    </location>
</feature>
<dbReference type="InterPro" id="IPR027365">
    <property type="entry name" value="GNAT_acetyltra_YdfB-like"/>
</dbReference>